<comment type="subcellular location">
    <subcellularLocation>
        <location evidence="1">Membrane</location>
    </subcellularLocation>
</comment>
<evidence type="ECO:0000256" key="4">
    <source>
        <dbReference type="RuleBase" id="RU004003"/>
    </source>
</evidence>
<keyword evidence="2" id="KW-0732">Signal</keyword>
<keyword evidence="8" id="KW-1185">Reference proteome</keyword>
<keyword evidence="3" id="KW-0472">Membrane</keyword>
<dbReference type="InterPro" id="IPR050810">
    <property type="entry name" value="Bact_Secretion_Sys_Channel"/>
</dbReference>
<dbReference type="GO" id="GO:0016020">
    <property type="term" value="C:membrane"/>
    <property type="evidence" value="ECO:0007669"/>
    <property type="project" value="UniProtKB-SubCell"/>
</dbReference>
<accession>B4R8W1</accession>
<dbReference type="STRING" id="450851.PHZ_c2917"/>
<feature type="compositionally biased region" description="Pro residues" evidence="5">
    <location>
        <begin position="226"/>
        <end position="235"/>
    </location>
</feature>
<evidence type="ECO:0000256" key="2">
    <source>
        <dbReference type="ARBA" id="ARBA00022729"/>
    </source>
</evidence>
<dbReference type="KEGG" id="pzu:PHZ_c2917"/>
<dbReference type="InterPro" id="IPR001775">
    <property type="entry name" value="GspD/PilQ"/>
</dbReference>
<dbReference type="Gene3D" id="1.25.40.10">
    <property type="entry name" value="Tetratricopeptide repeat domain"/>
    <property type="match status" value="1"/>
</dbReference>
<dbReference type="GO" id="GO:0015627">
    <property type="term" value="C:type II protein secretion system complex"/>
    <property type="evidence" value="ECO:0007669"/>
    <property type="project" value="TreeGrafter"/>
</dbReference>
<name>B4R8W1_PHEZH</name>
<evidence type="ECO:0000259" key="6">
    <source>
        <dbReference type="Pfam" id="PF00263"/>
    </source>
</evidence>
<protein>
    <recommendedName>
        <fullName evidence="6">Type II/III secretion system secretin-like domain-containing protein</fullName>
    </recommendedName>
</protein>
<evidence type="ECO:0000256" key="5">
    <source>
        <dbReference type="SAM" id="MobiDB-lite"/>
    </source>
</evidence>
<dbReference type="InterPro" id="IPR011990">
    <property type="entry name" value="TPR-like_helical_dom_sf"/>
</dbReference>
<evidence type="ECO:0000313" key="7">
    <source>
        <dbReference type="EMBL" id="ACG79326.1"/>
    </source>
</evidence>
<dbReference type="eggNOG" id="COG4796">
    <property type="taxonomic scope" value="Bacteria"/>
</dbReference>
<evidence type="ECO:0000256" key="3">
    <source>
        <dbReference type="ARBA" id="ARBA00023136"/>
    </source>
</evidence>
<evidence type="ECO:0000313" key="8">
    <source>
        <dbReference type="Proteomes" id="UP000001868"/>
    </source>
</evidence>
<evidence type="ECO:0000256" key="1">
    <source>
        <dbReference type="ARBA" id="ARBA00004370"/>
    </source>
</evidence>
<proteinExistence type="inferred from homology"/>
<dbReference type="InterPro" id="IPR004846">
    <property type="entry name" value="T2SS/T3SS_dom"/>
</dbReference>
<feature type="domain" description="Type II/III secretion system secretin-like" evidence="6">
    <location>
        <begin position="370"/>
        <end position="526"/>
    </location>
</feature>
<gene>
    <name evidence="7" type="ordered locus">PHZ_c2917</name>
</gene>
<feature type="region of interest" description="Disordered" evidence="5">
    <location>
        <begin position="196"/>
        <end position="239"/>
    </location>
</feature>
<dbReference type="AlphaFoldDB" id="B4R8W1"/>
<dbReference type="Pfam" id="PF00263">
    <property type="entry name" value="Secretin"/>
    <property type="match status" value="1"/>
</dbReference>
<reference evidence="7 8" key="1">
    <citation type="journal article" date="2008" name="BMC Genomics">
        <title>Complete genome of Phenylobacterium zucineum - a novel facultative intracellular bacterium isolated from human erythroleukemia cell line K562.</title>
        <authorList>
            <person name="Luo Y."/>
            <person name="Xu X."/>
            <person name="Ding Z."/>
            <person name="Liu Z."/>
            <person name="Zhang B."/>
            <person name="Yan Z."/>
            <person name="Sun J."/>
            <person name="Hu S."/>
            <person name="Hu X."/>
        </authorList>
    </citation>
    <scope>NUCLEOTIDE SEQUENCE [LARGE SCALE GENOMIC DNA]</scope>
    <source>
        <strain evidence="7 8">HLK1</strain>
    </source>
</reference>
<feature type="compositionally biased region" description="Low complexity" evidence="5">
    <location>
        <begin position="210"/>
        <end position="225"/>
    </location>
</feature>
<sequence length="612" mass="64861">MQEAAVAALRRNDPASANRLLTRALQRDPENPTLHALNGLAHHQRVRDGQREHFQLAETAYLVSLQSQRDSFPVALELARLYVENGRYGAGKRAAAYALDLEPGSADALQALAAAAYYDGDLELAAWAAAEARPDDAAMAPIRPLVFAAAGLPAEADQALAQGLAAGAIPDQRREALARRLGQWRDLHVQAAFQRPAGTLPDAPPGAIGGAAPAQAPASLPGLPLADPPDAPAPEPASGAASYAWWDCQQQLNPGGFAAPPPSFSYGYGASTSADETSALPALPAPCRGQPLPRMAMVDAVILRTDDTRSATNGVNLLKNLSAYVGNGITVTRSWSTGQPATKTSVVTQNLGLGSSVGGVLSYSLNIANATEQRAEILAQPTLLALDRQPAQFFSGSNVTIALNGGPGSYGSVQNQPVGVSLSVTPTFVDDDSMLVSVKAVRSFFEETADSATFVQSVQTSRNMVTANVLLRFDQTLVLSGLSEREVTSIDSRTPLLGDIPGVQHLFATKEDRDYTRSVVIMLTPRRVPGLAAQLAEAAAAATPEPAALRDARARARTGLAEQWPNLTAALAHMDRNRLFRALRAGDIDVRGWRERDRVEQALNDFTRLLAF</sequence>
<dbReference type="Proteomes" id="UP000001868">
    <property type="component" value="Chromosome"/>
</dbReference>
<dbReference type="PANTHER" id="PTHR30332:SF24">
    <property type="entry name" value="SECRETIN GSPD-RELATED"/>
    <property type="match status" value="1"/>
</dbReference>
<organism evidence="7 8">
    <name type="scientific">Phenylobacterium zucineum (strain HLK1)</name>
    <dbReference type="NCBI Taxonomy" id="450851"/>
    <lineage>
        <taxon>Bacteria</taxon>
        <taxon>Pseudomonadati</taxon>
        <taxon>Pseudomonadota</taxon>
        <taxon>Alphaproteobacteria</taxon>
        <taxon>Caulobacterales</taxon>
        <taxon>Caulobacteraceae</taxon>
        <taxon>Phenylobacterium</taxon>
    </lineage>
</organism>
<dbReference type="SUPFAM" id="SSF48452">
    <property type="entry name" value="TPR-like"/>
    <property type="match status" value="1"/>
</dbReference>
<dbReference type="EMBL" id="CP000747">
    <property type="protein sequence ID" value="ACG79326.1"/>
    <property type="molecule type" value="Genomic_DNA"/>
</dbReference>
<dbReference type="GO" id="GO:0009306">
    <property type="term" value="P:protein secretion"/>
    <property type="evidence" value="ECO:0007669"/>
    <property type="project" value="InterPro"/>
</dbReference>
<dbReference type="PANTHER" id="PTHR30332">
    <property type="entry name" value="PROBABLE GENERAL SECRETION PATHWAY PROTEIN D"/>
    <property type="match status" value="1"/>
</dbReference>
<dbReference type="PRINTS" id="PR00811">
    <property type="entry name" value="BCTERIALGSPD"/>
</dbReference>
<comment type="similarity">
    <text evidence="4">Belongs to the bacterial secretin family.</text>
</comment>
<dbReference type="HOGENOM" id="CLU_425594_0_0_5"/>